<feature type="transmembrane region" description="Helical" evidence="1">
    <location>
        <begin position="230"/>
        <end position="249"/>
    </location>
</feature>
<dbReference type="NCBIfam" id="NF038403">
    <property type="entry name" value="perm_prefix_1"/>
    <property type="match status" value="1"/>
</dbReference>
<keyword evidence="3" id="KW-1185">Reference proteome</keyword>
<organism evidence="2 3">
    <name type="scientific">Litchfieldia salsa</name>
    <dbReference type="NCBI Taxonomy" id="930152"/>
    <lineage>
        <taxon>Bacteria</taxon>
        <taxon>Bacillati</taxon>
        <taxon>Bacillota</taxon>
        <taxon>Bacilli</taxon>
        <taxon>Bacillales</taxon>
        <taxon>Bacillaceae</taxon>
        <taxon>Litchfieldia</taxon>
    </lineage>
</organism>
<feature type="transmembrane region" description="Helical" evidence="1">
    <location>
        <begin position="200"/>
        <end position="224"/>
    </location>
</feature>
<evidence type="ECO:0000313" key="2">
    <source>
        <dbReference type="EMBL" id="SDP07892.1"/>
    </source>
</evidence>
<feature type="transmembrane region" description="Helical" evidence="1">
    <location>
        <begin position="168"/>
        <end position="188"/>
    </location>
</feature>
<feature type="transmembrane region" description="Helical" evidence="1">
    <location>
        <begin position="81"/>
        <end position="102"/>
    </location>
</feature>
<proteinExistence type="predicted"/>
<dbReference type="AlphaFoldDB" id="A0A1H0PRZ4"/>
<accession>A0A1H0PRZ4</accession>
<protein>
    <submittedName>
        <fullName evidence="2">Uncharacterized protein</fullName>
    </submittedName>
</protein>
<dbReference type="STRING" id="930152.SAMN05216565_101444"/>
<name>A0A1H0PRZ4_9BACI</name>
<feature type="transmembrane region" description="Helical" evidence="1">
    <location>
        <begin position="261"/>
        <end position="281"/>
    </location>
</feature>
<evidence type="ECO:0000313" key="3">
    <source>
        <dbReference type="Proteomes" id="UP000199159"/>
    </source>
</evidence>
<evidence type="ECO:0000256" key="1">
    <source>
        <dbReference type="SAM" id="Phobius"/>
    </source>
</evidence>
<dbReference type="OrthoDB" id="2435931at2"/>
<feature type="transmembrane region" description="Helical" evidence="1">
    <location>
        <begin position="137"/>
        <end position="156"/>
    </location>
</feature>
<reference evidence="3" key="1">
    <citation type="submission" date="2016-10" db="EMBL/GenBank/DDBJ databases">
        <authorList>
            <person name="Varghese N."/>
            <person name="Submissions S."/>
        </authorList>
    </citation>
    <scope>NUCLEOTIDE SEQUENCE [LARGE SCALE GENOMIC DNA]</scope>
    <source>
        <strain evidence="3">IBRC-M10078</strain>
    </source>
</reference>
<dbReference type="InterPro" id="IPR047928">
    <property type="entry name" value="Perm_prefix_1"/>
</dbReference>
<keyword evidence="1" id="KW-0812">Transmembrane</keyword>
<dbReference type="RefSeq" id="WP_090849479.1">
    <property type="nucleotide sequence ID" value="NZ_FNJU01000001.1"/>
</dbReference>
<keyword evidence="1" id="KW-0472">Membrane</keyword>
<keyword evidence="1" id="KW-1133">Transmembrane helix</keyword>
<dbReference type="EMBL" id="FNJU01000001">
    <property type="protein sequence ID" value="SDP07892.1"/>
    <property type="molecule type" value="Genomic_DNA"/>
</dbReference>
<dbReference type="Proteomes" id="UP000199159">
    <property type="component" value="Unassembled WGS sequence"/>
</dbReference>
<sequence>MKSKLERYVENIVRHTECSKEEKEDLYEEILIHLKISSDYLIENEGLTREKAEERAIQLFGQEGEIGSQIQQALFPYRKELMLTLSISSLLFTISIYVLSLFVEGDFYVGWLCYSMCLSSLILILPLNQHFHINRKLWINVLLIFHTLGQLYGWLIVGDLDHSANVGLTIWVWLNIALSIGLLYWITIYDYGSNQKHMKLLHGLNIASGIIIIGISLFLIVGGLIMIGEFHFMMILFASPIAVWTALYVAQLKLVKKNKNIAFVLGFIPIVAGILILFWIYGPLLYL</sequence>
<feature type="transmembrane region" description="Helical" evidence="1">
    <location>
        <begin position="108"/>
        <end position="125"/>
    </location>
</feature>
<gene>
    <name evidence="2" type="ORF">SAMN05216565_101444</name>
</gene>